<dbReference type="AlphaFoldDB" id="A0A934HI83"/>
<organism evidence="2 3">
    <name type="scientific">Pontibaca salina</name>
    <dbReference type="NCBI Taxonomy" id="2795731"/>
    <lineage>
        <taxon>Bacteria</taxon>
        <taxon>Pseudomonadati</taxon>
        <taxon>Pseudomonadota</taxon>
        <taxon>Alphaproteobacteria</taxon>
        <taxon>Rhodobacterales</taxon>
        <taxon>Roseobacteraceae</taxon>
        <taxon>Pontibaca</taxon>
    </lineage>
</organism>
<accession>A0A934HI83</accession>
<feature type="transmembrane region" description="Helical" evidence="1">
    <location>
        <begin position="62"/>
        <end position="82"/>
    </location>
</feature>
<name>A0A934HI83_9RHOB</name>
<dbReference type="EMBL" id="JAEIJD010000001">
    <property type="protein sequence ID" value="MBI6628638.1"/>
    <property type="molecule type" value="Genomic_DNA"/>
</dbReference>
<gene>
    <name evidence="2" type="ORF">JAO82_01975</name>
</gene>
<evidence type="ECO:0000313" key="3">
    <source>
        <dbReference type="Proteomes" id="UP000613255"/>
    </source>
</evidence>
<dbReference type="Proteomes" id="UP000613255">
    <property type="component" value="Unassembled WGS sequence"/>
</dbReference>
<comment type="caution">
    <text evidence="2">The sequence shown here is derived from an EMBL/GenBank/DDBJ whole genome shotgun (WGS) entry which is preliminary data.</text>
</comment>
<keyword evidence="1" id="KW-0812">Transmembrane</keyword>
<feature type="transmembrane region" description="Helical" evidence="1">
    <location>
        <begin position="29"/>
        <end position="47"/>
    </location>
</feature>
<evidence type="ECO:0000313" key="2">
    <source>
        <dbReference type="EMBL" id="MBI6628638.1"/>
    </source>
</evidence>
<protein>
    <submittedName>
        <fullName evidence="2">Uncharacterized protein</fullName>
    </submittedName>
</protein>
<keyword evidence="3" id="KW-1185">Reference proteome</keyword>
<proteinExistence type="predicted"/>
<dbReference type="RefSeq" id="WP_198684645.1">
    <property type="nucleotide sequence ID" value="NZ_JAEIJD010000001.1"/>
</dbReference>
<evidence type="ECO:0000256" key="1">
    <source>
        <dbReference type="SAM" id="Phobius"/>
    </source>
</evidence>
<sequence length="103" mass="11592">MSPEATRRRRRETVVHERQTYRRRRHRDAARLLAVLGTVLFAVPLLWERAGAEGGAVAMSSAIIYLFSAWAALIAISFWLGVTARHWEQDETGSTPNQDAETG</sequence>
<keyword evidence="1" id="KW-1133">Transmembrane helix</keyword>
<keyword evidence="1" id="KW-0472">Membrane</keyword>
<reference evidence="2" key="1">
    <citation type="submission" date="2020-12" db="EMBL/GenBank/DDBJ databases">
        <title>Pontibaca salina gen. nov., sp. nov., isolated from marine sediment.</title>
        <authorList>
            <person name="Bo J."/>
            <person name="Wang S."/>
            <person name="Song X."/>
            <person name="Du Z."/>
        </authorList>
    </citation>
    <scope>NUCLEOTIDE SEQUENCE</scope>
    <source>
        <strain evidence="2">S1109L</strain>
    </source>
</reference>